<evidence type="ECO:0000256" key="1">
    <source>
        <dbReference type="SAM" id="MobiDB-lite"/>
    </source>
</evidence>
<dbReference type="AlphaFoldDB" id="A0A9W6ZGK5"/>
<organism evidence="3 4">
    <name type="scientific">Triparma retinervis</name>
    <dbReference type="NCBI Taxonomy" id="2557542"/>
    <lineage>
        <taxon>Eukaryota</taxon>
        <taxon>Sar</taxon>
        <taxon>Stramenopiles</taxon>
        <taxon>Ochrophyta</taxon>
        <taxon>Bolidophyceae</taxon>
        <taxon>Parmales</taxon>
        <taxon>Triparmaceae</taxon>
        <taxon>Triparma</taxon>
    </lineage>
</organism>
<gene>
    <name evidence="3" type="ORF">TrRE_jg3415</name>
</gene>
<feature type="region of interest" description="Disordered" evidence="1">
    <location>
        <begin position="135"/>
        <end position="160"/>
    </location>
</feature>
<proteinExistence type="predicted"/>
<dbReference type="EMBL" id="BRXZ01000713">
    <property type="protein sequence ID" value="GMH51761.1"/>
    <property type="molecule type" value="Genomic_DNA"/>
</dbReference>
<evidence type="ECO:0000313" key="3">
    <source>
        <dbReference type="EMBL" id="GMH51761.1"/>
    </source>
</evidence>
<feature type="compositionally biased region" description="Basic and acidic residues" evidence="1">
    <location>
        <begin position="135"/>
        <end position="150"/>
    </location>
</feature>
<evidence type="ECO:0000313" key="4">
    <source>
        <dbReference type="Proteomes" id="UP001165082"/>
    </source>
</evidence>
<sequence>MRILVLALALLGYIMSSVMAIYPEDHWTYSTKLTPDNYEEFLSSNLAQGKVVIVRTIASSGDKVVFGDISLQEGGPRLGQPGKGGWPTVRVFTGSTGVGGSAYTKRTPRQMCEELGDEVYMQGLVEETAGIRHEVRPKGEGEGGGRETKRAKTGAGAREL</sequence>
<keyword evidence="4" id="KW-1185">Reference proteome</keyword>
<feature type="chain" id="PRO_5040894084" evidence="2">
    <location>
        <begin position="21"/>
        <end position="160"/>
    </location>
</feature>
<dbReference type="Proteomes" id="UP001165082">
    <property type="component" value="Unassembled WGS sequence"/>
</dbReference>
<accession>A0A9W6ZGK5</accession>
<reference evidence="3" key="1">
    <citation type="submission" date="2022-07" db="EMBL/GenBank/DDBJ databases">
        <title>Genome analysis of Parmales, a sister group of diatoms, reveals the evolutionary specialization of diatoms from phago-mixotrophs to photoautotrophs.</title>
        <authorList>
            <person name="Ban H."/>
            <person name="Sato S."/>
            <person name="Yoshikawa S."/>
            <person name="Kazumasa Y."/>
            <person name="Nakamura Y."/>
            <person name="Ichinomiya M."/>
            <person name="Saitoh K."/>
            <person name="Sato N."/>
            <person name="Blanc-Mathieu R."/>
            <person name="Endo H."/>
            <person name="Kuwata A."/>
            <person name="Ogata H."/>
        </authorList>
    </citation>
    <scope>NUCLEOTIDE SEQUENCE</scope>
</reference>
<comment type="caution">
    <text evidence="3">The sequence shown here is derived from an EMBL/GenBank/DDBJ whole genome shotgun (WGS) entry which is preliminary data.</text>
</comment>
<name>A0A9W6ZGK5_9STRA</name>
<dbReference type="OrthoDB" id="198796at2759"/>
<evidence type="ECO:0000256" key="2">
    <source>
        <dbReference type="SAM" id="SignalP"/>
    </source>
</evidence>
<feature type="signal peptide" evidence="2">
    <location>
        <begin position="1"/>
        <end position="20"/>
    </location>
</feature>
<protein>
    <submittedName>
        <fullName evidence="3">Uncharacterized protein</fullName>
    </submittedName>
</protein>
<keyword evidence="2" id="KW-0732">Signal</keyword>